<feature type="transmembrane region" description="Helical" evidence="2">
    <location>
        <begin position="170"/>
        <end position="186"/>
    </location>
</feature>
<feature type="transmembrane region" description="Helical" evidence="2">
    <location>
        <begin position="41"/>
        <end position="60"/>
    </location>
</feature>
<keyword evidence="1" id="KW-0620">Polyamine biosynthesis</keyword>
<dbReference type="PANTHER" id="PTHR43317">
    <property type="entry name" value="THERMOSPERMINE SYNTHASE ACAULIS5"/>
    <property type="match status" value="1"/>
</dbReference>
<dbReference type="SUPFAM" id="SSF103473">
    <property type="entry name" value="MFS general substrate transporter"/>
    <property type="match status" value="1"/>
</dbReference>
<dbReference type="InterPro" id="IPR036259">
    <property type="entry name" value="MFS_trans_sf"/>
</dbReference>
<dbReference type="InterPro" id="IPR029063">
    <property type="entry name" value="SAM-dependent_MTases_sf"/>
</dbReference>
<protein>
    <recommendedName>
        <fullName evidence="5">Spermidine synthase</fullName>
    </recommendedName>
</protein>
<feature type="transmembrane region" description="Helical" evidence="2">
    <location>
        <begin position="12"/>
        <end position="35"/>
    </location>
</feature>
<keyword evidence="2" id="KW-1133">Transmembrane helix</keyword>
<dbReference type="EMBL" id="LZMS01000093">
    <property type="protein sequence ID" value="OBX60048.1"/>
    <property type="molecule type" value="Genomic_DNA"/>
</dbReference>
<evidence type="ECO:0000313" key="4">
    <source>
        <dbReference type="Proteomes" id="UP000092607"/>
    </source>
</evidence>
<dbReference type="PANTHER" id="PTHR43317:SF1">
    <property type="entry name" value="THERMOSPERMINE SYNTHASE ACAULIS5"/>
    <property type="match status" value="1"/>
</dbReference>
<dbReference type="Pfam" id="PF01564">
    <property type="entry name" value="Spermine_synth"/>
    <property type="match status" value="1"/>
</dbReference>
<organism evidence="3 4">
    <name type="scientific">Moraxella lacunata</name>
    <dbReference type="NCBI Taxonomy" id="477"/>
    <lineage>
        <taxon>Bacteria</taxon>
        <taxon>Pseudomonadati</taxon>
        <taxon>Pseudomonadota</taxon>
        <taxon>Gammaproteobacteria</taxon>
        <taxon>Moraxellales</taxon>
        <taxon>Moraxellaceae</taxon>
        <taxon>Moraxella</taxon>
    </lineage>
</organism>
<evidence type="ECO:0000256" key="2">
    <source>
        <dbReference type="SAM" id="Phobius"/>
    </source>
</evidence>
<dbReference type="Gene3D" id="3.40.50.150">
    <property type="entry name" value="Vaccinia Virus protein VP39"/>
    <property type="match status" value="1"/>
</dbReference>
<accession>A0A1B8PW57</accession>
<dbReference type="SUPFAM" id="SSF53335">
    <property type="entry name" value="S-adenosyl-L-methionine-dependent methyltransferases"/>
    <property type="match status" value="1"/>
</dbReference>
<dbReference type="RefSeq" id="WP_065254944.1">
    <property type="nucleotide sequence ID" value="NZ_JARDJM010000004.1"/>
</dbReference>
<evidence type="ECO:0000313" key="3">
    <source>
        <dbReference type="EMBL" id="OBX60048.1"/>
    </source>
</evidence>
<name>A0A1B8PW57_MORLA</name>
<dbReference type="Proteomes" id="UP000092607">
    <property type="component" value="Unassembled WGS sequence"/>
</dbReference>
<keyword evidence="2" id="KW-0472">Membrane</keyword>
<comment type="caution">
    <text evidence="3">The sequence shown here is derived from an EMBL/GenBank/DDBJ whole genome shotgun (WGS) entry which is preliminary data.</text>
</comment>
<keyword evidence="2" id="KW-0812">Transmembrane</keyword>
<gene>
    <name evidence="3" type="ORF">A9309_10440</name>
</gene>
<dbReference type="AlphaFoldDB" id="A0A1B8PW57"/>
<dbReference type="OrthoDB" id="5516475at2"/>
<dbReference type="GO" id="GO:0006596">
    <property type="term" value="P:polyamine biosynthetic process"/>
    <property type="evidence" value="ECO:0007669"/>
    <property type="project" value="UniProtKB-KW"/>
</dbReference>
<sequence>MTKLSLTKKAIILSFLSGFLSLSIEVIWIRLFGFFSGGLPQVFSVTLALFLFGIAIGALFGKRICQETSNSNKLLNEIGKYFLLAGVADLILLSLLIFIPASTVFVFAVGMIICATLRGVAFPIVHHIGTQTNKTGAGISNVYFANVVGSTIAPILIGFVLLGYFTTQTVYLIIALSTMIVSYFCLDDKRNKIFNITALIACGLLLIFPQKLMYNLSNFGKSPDWQLEHLIENKHGVIQVFNDGHGEHIVYGGNAYDGHINTSLFNIVNRVSRAYYPLVVRPDAKDVLVIGLSTGSWTQILTLLPNLESITIVELNPGYTEFKAFSADMKALVENPKVTIITDDGRRFINRNQDKKYDLILMNTTHYYRNQATSVLSQQFLEGVKKSLSSNGIVTYNTTGFEHSFFTAKSVFPYVYQYENMAIASNNPIKHPNEQQLYERLSRLKWQHTQQPVFQTSKDLQRAVNIMKSSAVEFEDIKFRIDKTKLEVITDQNMINEYKYGYFNRD</sequence>
<proteinExistence type="predicted"/>
<feature type="transmembrane region" description="Helical" evidence="2">
    <location>
        <begin position="193"/>
        <end position="214"/>
    </location>
</feature>
<evidence type="ECO:0008006" key="5">
    <source>
        <dbReference type="Google" id="ProtNLM"/>
    </source>
</evidence>
<feature type="transmembrane region" description="Helical" evidence="2">
    <location>
        <begin position="81"/>
        <end position="99"/>
    </location>
</feature>
<reference evidence="3 4" key="1">
    <citation type="submission" date="2016-06" db="EMBL/GenBank/DDBJ databases">
        <title>Draft genome of Moraxella lacunata CCUG 57757A.</title>
        <authorList>
            <person name="Salva-Serra F."/>
            <person name="Engstrom-Jakobsson H."/>
            <person name="Thorell K."/>
            <person name="Gonzales-Siles L."/>
            <person name="Karlsson R."/>
            <person name="Boulund F."/>
            <person name="Engstrand L."/>
            <person name="Kristiansson E."/>
            <person name="Moore E."/>
        </authorList>
    </citation>
    <scope>NUCLEOTIDE SEQUENCE [LARGE SCALE GENOMIC DNA]</scope>
    <source>
        <strain evidence="3 4">CCUG 57757A</strain>
    </source>
</reference>
<evidence type="ECO:0000256" key="1">
    <source>
        <dbReference type="ARBA" id="ARBA00023115"/>
    </source>
</evidence>
<feature type="transmembrane region" description="Helical" evidence="2">
    <location>
        <begin position="105"/>
        <end position="129"/>
    </location>
</feature>
<feature type="transmembrane region" description="Helical" evidence="2">
    <location>
        <begin position="141"/>
        <end position="164"/>
    </location>
</feature>